<dbReference type="SUPFAM" id="SSF55920">
    <property type="entry name" value="Creatinase/aminopeptidase"/>
    <property type="match status" value="1"/>
</dbReference>
<evidence type="ECO:0000259" key="9">
    <source>
        <dbReference type="Pfam" id="PF16188"/>
    </source>
</evidence>
<dbReference type="Pfam" id="PF01321">
    <property type="entry name" value="Creatinase_N"/>
    <property type="match status" value="1"/>
</dbReference>
<dbReference type="InterPro" id="IPR000587">
    <property type="entry name" value="Creatinase_N"/>
</dbReference>
<evidence type="ECO:0000259" key="8">
    <source>
        <dbReference type="Pfam" id="PF01321"/>
    </source>
</evidence>
<comment type="cofactor">
    <cofactor evidence="1">
        <name>Mn(2+)</name>
        <dbReference type="ChEBI" id="CHEBI:29035"/>
    </cofactor>
</comment>
<reference evidence="10 11" key="1">
    <citation type="submission" date="2016-10" db="EMBL/GenBank/DDBJ databases">
        <title>Reductive evolution of mitochondrial metabolism and differential evolution of invasion-related proteins in Cryptosporidium.</title>
        <authorList>
            <person name="Liu S."/>
            <person name="Roellig D.M."/>
            <person name="Guo Y."/>
            <person name="Li N."/>
            <person name="Frace M.A."/>
            <person name="Tang K."/>
            <person name="Zhang L."/>
            <person name="Feng Y."/>
            <person name="Xiao L."/>
        </authorList>
    </citation>
    <scope>NUCLEOTIDE SEQUENCE [LARGE SCALE GENOMIC DNA]</scope>
    <source>
        <strain evidence="10">30847</strain>
    </source>
</reference>
<dbReference type="GO" id="GO:0046872">
    <property type="term" value="F:metal ion binding"/>
    <property type="evidence" value="ECO:0007669"/>
    <property type="project" value="UniProtKB-KW"/>
</dbReference>
<dbReference type="InterPro" id="IPR033740">
    <property type="entry name" value="Pept_M24B"/>
</dbReference>
<keyword evidence="10" id="KW-0645">Protease</keyword>
<evidence type="ECO:0000259" key="7">
    <source>
        <dbReference type="Pfam" id="PF00557"/>
    </source>
</evidence>
<dbReference type="CDD" id="cd01085">
    <property type="entry name" value="APP"/>
    <property type="match status" value="1"/>
</dbReference>
<evidence type="ECO:0000256" key="5">
    <source>
        <dbReference type="ARBA" id="ARBA00023211"/>
    </source>
</evidence>
<evidence type="ECO:0000256" key="4">
    <source>
        <dbReference type="ARBA" id="ARBA00022801"/>
    </source>
</evidence>
<proteinExistence type="inferred from homology"/>
<organism evidence="10 11">
    <name type="scientific">Cryptosporidium andersoni</name>
    <dbReference type="NCBI Taxonomy" id="117008"/>
    <lineage>
        <taxon>Eukaryota</taxon>
        <taxon>Sar</taxon>
        <taxon>Alveolata</taxon>
        <taxon>Apicomplexa</taxon>
        <taxon>Conoidasida</taxon>
        <taxon>Coccidia</taxon>
        <taxon>Eucoccidiorida</taxon>
        <taxon>Eimeriorina</taxon>
        <taxon>Cryptosporidiidae</taxon>
        <taxon>Cryptosporidium</taxon>
    </lineage>
</organism>
<feature type="domain" description="Peptidase M24 C-terminal" evidence="9">
    <location>
        <begin position="610"/>
        <end position="672"/>
    </location>
</feature>
<dbReference type="EMBL" id="LRBS01000033">
    <property type="protein sequence ID" value="OII77566.1"/>
    <property type="molecule type" value="Genomic_DNA"/>
</dbReference>
<dbReference type="Gene3D" id="3.40.350.10">
    <property type="entry name" value="Creatinase/prolidase N-terminal domain"/>
    <property type="match status" value="2"/>
</dbReference>
<dbReference type="VEuPathDB" id="CryptoDB:cand_015730"/>
<feature type="domain" description="Peptidase M24" evidence="7">
    <location>
        <begin position="373"/>
        <end position="598"/>
    </location>
</feature>
<name>A0A1J4MTR9_9CRYT</name>
<dbReference type="Pfam" id="PF16189">
    <property type="entry name" value="Creatinase_N_2"/>
    <property type="match status" value="1"/>
</dbReference>
<feature type="domain" description="Creatinase N-terminal" evidence="8">
    <location>
        <begin position="10"/>
        <end position="133"/>
    </location>
</feature>
<dbReference type="RefSeq" id="XP_067069412.1">
    <property type="nucleotide sequence ID" value="XM_067211808.1"/>
</dbReference>
<evidence type="ECO:0000313" key="11">
    <source>
        <dbReference type="Proteomes" id="UP000186804"/>
    </source>
</evidence>
<keyword evidence="5" id="KW-0464">Manganese</keyword>
<dbReference type="Gene3D" id="3.90.230.10">
    <property type="entry name" value="Creatinase/methionine aminopeptidase superfamily"/>
    <property type="match status" value="1"/>
</dbReference>
<evidence type="ECO:0000256" key="2">
    <source>
        <dbReference type="ARBA" id="ARBA00008766"/>
    </source>
</evidence>
<dbReference type="PANTHER" id="PTHR43763:SF6">
    <property type="entry name" value="XAA-PRO AMINOPEPTIDASE 1"/>
    <property type="match status" value="1"/>
</dbReference>
<dbReference type="OrthoDB" id="9995434at2759"/>
<dbReference type="PANTHER" id="PTHR43763">
    <property type="entry name" value="XAA-PRO AMINOPEPTIDASE 1"/>
    <property type="match status" value="1"/>
</dbReference>
<dbReference type="GO" id="GO:0005737">
    <property type="term" value="C:cytoplasm"/>
    <property type="evidence" value="ECO:0007669"/>
    <property type="project" value="UniProtKB-ARBA"/>
</dbReference>
<dbReference type="InterPro" id="IPR036005">
    <property type="entry name" value="Creatinase/aminopeptidase-like"/>
</dbReference>
<dbReference type="InterPro" id="IPR050422">
    <property type="entry name" value="X-Pro_aminopeptidase_P"/>
</dbReference>
<dbReference type="InterPro" id="IPR029149">
    <property type="entry name" value="Creatin/AminoP/Spt16_N"/>
</dbReference>
<keyword evidence="3 6" id="KW-0479">Metal-binding</keyword>
<keyword evidence="10" id="KW-0031">Aminopeptidase</keyword>
<comment type="similarity">
    <text evidence="2 6">Belongs to the peptidase M24B family.</text>
</comment>
<dbReference type="AlphaFoldDB" id="A0A1J4MTR9"/>
<evidence type="ECO:0000313" key="10">
    <source>
        <dbReference type="EMBL" id="OII77566.1"/>
    </source>
</evidence>
<dbReference type="InterPro" id="IPR001131">
    <property type="entry name" value="Peptidase_M24B_aminopep-P_CS"/>
</dbReference>
<dbReference type="InterPro" id="IPR032416">
    <property type="entry name" value="Peptidase_M24_C"/>
</dbReference>
<dbReference type="FunFam" id="3.90.230.10:FF:000007">
    <property type="entry name" value="Xaa-Pro aminopeptidase P"/>
    <property type="match status" value="1"/>
</dbReference>
<evidence type="ECO:0000256" key="3">
    <source>
        <dbReference type="ARBA" id="ARBA00022723"/>
    </source>
</evidence>
<dbReference type="SUPFAM" id="SSF53092">
    <property type="entry name" value="Creatinase/prolidase N-terminal domain"/>
    <property type="match status" value="1"/>
</dbReference>
<dbReference type="Proteomes" id="UP000186804">
    <property type="component" value="Unassembled WGS sequence"/>
</dbReference>
<protein>
    <submittedName>
        <fullName evidence="10">XAA-PRO aminopeptidase 1</fullName>
    </submittedName>
</protein>
<comment type="caution">
    <text evidence="10">The sequence shown here is derived from an EMBL/GenBank/DDBJ whole genome shotgun (WGS) entry which is preliminary data.</text>
</comment>
<keyword evidence="11" id="KW-1185">Reference proteome</keyword>
<gene>
    <name evidence="10" type="ORF">cand_015730</name>
</gene>
<keyword evidence="4" id="KW-0378">Hydrolase</keyword>
<sequence>MSNLSRYEKLQKLRTLMKQFEIDAYIIPSSDPHMSEYPPSWYKRREFMTGFSGSEGVCLITDKCAMLYVDGRYTVEASSVAPPEFQVHEVKNSFYWHIVDLLKTSKFIGNLGIDMQVTSWRVYEAIIKYIKEAEETSNREFKVSLKLLETNLVDLIWTDRQSLMVSSNSIFIHGIEYTGETSVSKIRRILEIMQQEKSSILTICDISEIAWILNLRGSDVEYSPLFASFLILQRFNDEKNKPSTEIPYKIKFFVDKMKVTQEVLDYLYCEFCKNIQIFPIEDFIKELKSTVECATLSFSNDSMSKIWLPQSECNLAVYNAALETIKEKVDSTSYPCGSIYELFHDTKLSSHLLTKMSIVEYFRSKKNEVELDGMRSCHRYDGLALSRFLYYLDCSCMDDSIFNNKMTEWDLSEKLYRLREEQPLYKYPSFPTISSIGSNGAIIHYRPSEENSKVIQSTMYLCDSGGQYLTGTTDVTRTLFLFKNNGSTRPTLKQIDSFTRVLVGFIRLNKTIFPSGTTGGDLDIIARLSLWEVGLDYSHSTGHGVGSFLCVHEGPYGIYKTRDFTKSLSLEPGMVLSIEPGYYEVDNFGIRIENLVEVVAVETENDSNGQFLGFKPLTYAPIQKELIDLSILSYDEIEWLNWYHSKVLENIEPLIENDLEFLSWLVAKCAPITKELNRKPTPQTLYQ</sequence>
<dbReference type="Pfam" id="PF00557">
    <property type="entry name" value="Peptidase_M24"/>
    <property type="match status" value="1"/>
</dbReference>
<evidence type="ECO:0000256" key="1">
    <source>
        <dbReference type="ARBA" id="ARBA00001936"/>
    </source>
</evidence>
<accession>A0A1J4MTR9</accession>
<dbReference type="GO" id="GO:0070006">
    <property type="term" value="F:metalloaminopeptidase activity"/>
    <property type="evidence" value="ECO:0007669"/>
    <property type="project" value="InterPro"/>
</dbReference>
<dbReference type="Pfam" id="PF16188">
    <property type="entry name" value="Peptidase_M24_C"/>
    <property type="match status" value="1"/>
</dbReference>
<dbReference type="GeneID" id="92365758"/>
<dbReference type="PROSITE" id="PS00491">
    <property type="entry name" value="PROLINE_PEPTIDASE"/>
    <property type="match status" value="1"/>
</dbReference>
<evidence type="ECO:0000256" key="6">
    <source>
        <dbReference type="RuleBase" id="RU000590"/>
    </source>
</evidence>
<dbReference type="InterPro" id="IPR000994">
    <property type="entry name" value="Pept_M24"/>
</dbReference>